<evidence type="ECO:0000313" key="2">
    <source>
        <dbReference type="Proteomes" id="UP000218690"/>
    </source>
</evidence>
<name>A0A2A4AKE0_9CORY</name>
<gene>
    <name evidence="1" type="ORF">COM45_07505</name>
</gene>
<protein>
    <submittedName>
        <fullName evidence="1">Uncharacterized protein</fullName>
    </submittedName>
</protein>
<reference evidence="1 2" key="1">
    <citation type="submission" date="2017-09" db="EMBL/GenBank/DDBJ databases">
        <title>Draft Genome Sequence of Corynebacterium accolens AH4003.</title>
        <authorList>
            <person name="Chen Y."/>
            <person name="Oosthuysen W.F."/>
            <person name="Kelley S."/>
            <person name="Horswill A."/>
        </authorList>
    </citation>
    <scope>NUCLEOTIDE SEQUENCE [LARGE SCALE GENOMIC DNA]</scope>
    <source>
        <strain evidence="1 2">AH4003</strain>
    </source>
</reference>
<accession>A0A2A4AKE0</accession>
<proteinExistence type="predicted"/>
<organism evidence="1 2">
    <name type="scientific">Corynebacterium accolens</name>
    <dbReference type="NCBI Taxonomy" id="38284"/>
    <lineage>
        <taxon>Bacteria</taxon>
        <taxon>Bacillati</taxon>
        <taxon>Actinomycetota</taxon>
        <taxon>Actinomycetes</taxon>
        <taxon>Mycobacteriales</taxon>
        <taxon>Corynebacteriaceae</taxon>
        <taxon>Corynebacterium</taxon>
    </lineage>
</organism>
<dbReference type="Proteomes" id="UP000218690">
    <property type="component" value="Unassembled WGS sequence"/>
</dbReference>
<comment type="caution">
    <text evidence="1">The sequence shown here is derived from an EMBL/GenBank/DDBJ whole genome shotgun (WGS) entry which is preliminary data.</text>
</comment>
<sequence length="108" mass="11989">MRYLYFFLAALGCIAALLLRAMTGQPWMPLVALLAAAAFLALGLWQSARPATPVSETDLSEEQRAELNRLLENGQFGTAVKQVQLWFKGTDYNHAEKIVRGLNQTSHP</sequence>
<evidence type="ECO:0000313" key="1">
    <source>
        <dbReference type="EMBL" id="PCC82656.1"/>
    </source>
</evidence>
<dbReference type="AlphaFoldDB" id="A0A2A4AKE0"/>
<dbReference type="EMBL" id="NWBP01000023">
    <property type="protein sequence ID" value="PCC82656.1"/>
    <property type="molecule type" value="Genomic_DNA"/>
</dbReference>